<dbReference type="AlphaFoldDB" id="A0A1R1Y542"/>
<dbReference type="SUPFAM" id="SSF48452">
    <property type="entry name" value="TPR-like"/>
    <property type="match status" value="1"/>
</dbReference>
<dbReference type="Proteomes" id="UP000187283">
    <property type="component" value="Unassembled WGS sequence"/>
</dbReference>
<accession>A0A1R1Y542</accession>
<dbReference type="Gene3D" id="1.25.40.10">
    <property type="entry name" value="Tetratricopeptide repeat domain"/>
    <property type="match status" value="1"/>
</dbReference>
<comment type="caution">
    <text evidence="1">The sequence shown here is derived from an EMBL/GenBank/DDBJ whole genome shotgun (WGS) entry which is preliminary data.</text>
</comment>
<keyword evidence="2" id="KW-1185">Reference proteome</keyword>
<organism evidence="1 2">
    <name type="scientific">Smittium culicis</name>
    <dbReference type="NCBI Taxonomy" id="133412"/>
    <lineage>
        <taxon>Eukaryota</taxon>
        <taxon>Fungi</taxon>
        <taxon>Fungi incertae sedis</taxon>
        <taxon>Zoopagomycota</taxon>
        <taxon>Kickxellomycotina</taxon>
        <taxon>Harpellomycetes</taxon>
        <taxon>Harpellales</taxon>
        <taxon>Legeriomycetaceae</taxon>
        <taxon>Smittium</taxon>
    </lineage>
</organism>
<gene>
    <name evidence="1" type="ORF">AYI70_g3179</name>
</gene>
<reference evidence="1 2" key="1">
    <citation type="submission" date="2017-01" db="EMBL/GenBank/DDBJ databases">
        <authorList>
            <person name="Mah S.A."/>
            <person name="Swanson W.J."/>
            <person name="Moy G.W."/>
            <person name="Vacquier V.D."/>
        </authorList>
    </citation>
    <scope>NUCLEOTIDE SEQUENCE [LARGE SCALE GENOMIC DNA]</scope>
    <source>
        <strain evidence="1 2">GSMNP</strain>
    </source>
</reference>
<sequence>MPNIKKSENRKIENQKIRISKAEIKVQQFPKIENNSSSTTDLPKIPEIHSSLILAASDKKNNASIHMRLNQPGVALDYYKESIKVLETCPNHPYLALLKYNISSLYIKVEDYEKASSCLKDSISISKIYLGYGKIMLNVPTDGKLVMSQSKNNHDSYKDFRHDLVNGNQRGSSNNHFIESINHESKYSKGNYSCSSSRSNKLTFDISDIVVDVVGVYKKSCILRGNVNEKFLSNYLEAIFDYEKLLIEFPEDETKNLALLGISRCKQKIINSKKNLLKSGDEPHEKNNKNEFFKETQLVKIGTKKKKDIEYSTQRKNEESDHSNNIIEPRLYKDKKKVINLNDMTKFKKIEIEKNLKKQKGFVFSGKRDYERMFESWRNLKFRNT</sequence>
<evidence type="ECO:0000313" key="2">
    <source>
        <dbReference type="Proteomes" id="UP000187283"/>
    </source>
</evidence>
<dbReference type="EMBL" id="LSSN01000891">
    <property type="protein sequence ID" value="OMJ21915.1"/>
    <property type="molecule type" value="Genomic_DNA"/>
</dbReference>
<dbReference type="InterPro" id="IPR011990">
    <property type="entry name" value="TPR-like_helical_dom_sf"/>
</dbReference>
<proteinExistence type="predicted"/>
<dbReference type="InterPro" id="IPR019734">
    <property type="entry name" value="TPR_rpt"/>
</dbReference>
<evidence type="ECO:0000313" key="1">
    <source>
        <dbReference type="EMBL" id="OMJ21915.1"/>
    </source>
</evidence>
<protein>
    <submittedName>
        <fullName evidence="1">Uncharacterized protein</fullName>
    </submittedName>
</protein>
<dbReference type="Pfam" id="PF13181">
    <property type="entry name" value="TPR_8"/>
    <property type="match status" value="1"/>
</dbReference>
<name>A0A1R1Y542_9FUNG</name>